<evidence type="ECO:0000313" key="2">
    <source>
        <dbReference type="EMBL" id="RPB11982.1"/>
    </source>
</evidence>
<dbReference type="OrthoDB" id="9451547at2759"/>
<keyword evidence="1" id="KW-1133">Transmembrane helix</keyword>
<protein>
    <submittedName>
        <fullName evidence="2">Uncharacterized protein</fullName>
    </submittedName>
</protein>
<name>A0A3N4KRR0_9PEZI</name>
<evidence type="ECO:0000256" key="1">
    <source>
        <dbReference type="SAM" id="Phobius"/>
    </source>
</evidence>
<evidence type="ECO:0000313" key="3">
    <source>
        <dbReference type="Proteomes" id="UP000277580"/>
    </source>
</evidence>
<accession>A0A3N4KRR0</accession>
<keyword evidence="1" id="KW-0812">Transmembrane</keyword>
<dbReference type="Proteomes" id="UP000277580">
    <property type="component" value="Unassembled WGS sequence"/>
</dbReference>
<dbReference type="EMBL" id="ML119132">
    <property type="protein sequence ID" value="RPB11982.1"/>
    <property type="molecule type" value="Genomic_DNA"/>
</dbReference>
<feature type="transmembrane region" description="Helical" evidence="1">
    <location>
        <begin position="51"/>
        <end position="71"/>
    </location>
</feature>
<proteinExistence type="predicted"/>
<gene>
    <name evidence="2" type="ORF">P167DRAFT_574900</name>
</gene>
<reference evidence="2 3" key="1">
    <citation type="journal article" date="2018" name="Nat. Ecol. Evol.">
        <title>Pezizomycetes genomes reveal the molecular basis of ectomycorrhizal truffle lifestyle.</title>
        <authorList>
            <person name="Murat C."/>
            <person name="Payen T."/>
            <person name="Noel B."/>
            <person name="Kuo A."/>
            <person name="Morin E."/>
            <person name="Chen J."/>
            <person name="Kohler A."/>
            <person name="Krizsan K."/>
            <person name="Balestrini R."/>
            <person name="Da Silva C."/>
            <person name="Montanini B."/>
            <person name="Hainaut M."/>
            <person name="Levati E."/>
            <person name="Barry K.W."/>
            <person name="Belfiori B."/>
            <person name="Cichocki N."/>
            <person name="Clum A."/>
            <person name="Dockter R.B."/>
            <person name="Fauchery L."/>
            <person name="Guy J."/>
            <person name="Iotti M."/>
            <person name="Le Tacon F."/>
            <person name="Lindquist E.A."/>
            <person name="Lipzen A."/>
            <person name="Malagnac F."/>
            <person name="Mello A."/>
            <person name="Molinier V."/>
            <person name="Miyauchi S."/>
            <person name="Poulain J."/>
            <person name="Riccioni C."/>
            <person name="Rubini A."/>
            <person name="Sitrit Y."/>
            <person name="Splivallo R."/>
            <person name="Traeger S."/>
            <person name="Wang M."/>
            <person name="Zifcakova L."/>
            <person name="Wipf D."/>
            <person name="Zambonelli A."/>
            <person name="Paolocci F."/>
            <person name="Nowrousian M."/>
            <person name="Ottonello S."/>
            <person name="Baldrian P."/>
            <person name="Spatafora J.W."/>
            <person name="Henrissat B."/>
            <person name="Nagy L.G."/>
            <person name="Aury J.M."/>
            <person name="Wincker P."/>
            <person name="Grigoriev I.V."/>
            <person name="Bonfante P."/>
            <person name="Martin F.M."/>
        </authorList>
    </citation>
    <scope>NUCLEOTIDE SEQUENCE [LARGE SCALE GENOMIC DNA]</scope>
    <source>
        <strain evidence="2 3">CCBAS932</strain>
    </source>
</reference>
<organism evidence="2 3">
    <name type="scientific">Morchella conica CCBAS932</name>
    <dbReference type="NCBI Taxonomy" id="1392247"/>
    <lineage>
        <taxon>Eukaryota</taxon>
        <taxon>Fungi</taxon>
        <taxon>Dikarya</taxon>
        <taxon>Ascomycota</taxon>
        <taxon>Pezizomycotina</taxon>
        <taxon>Pezizomycetes</taxon>
        <taxon>Pezizales</taxon>
        <taxon>Morchellaceae</taxon>
        <taxon>Morchella</taxon>
    </lineage>
</organism>
<keyword evidence="1" id="KW-0472">Membrane</keyword>
<sequence length="160" mass="17736">MSQKYVMGEDEKTVEHNMDVVIKCEKRVRRSNKRLSGAICRATAIGGYSAFWQRGICFVIISILLNLWFWFLSIVGEDTEVTSIDFIMEDAFFTLMGGYISVLTGDSVKASTVKITSEGLLQLFSTGVLSASELAKIKPNVADHSKTDTLAKLLVCIQAR</sequence>
<dbReference type="InParanoid" id="A0A3N4KRR0"/>
<keyword evidence="3" id="KW-1185">Reference proteome</keyword>
<dbReference type="AlphaFoldDB" id="A0A3N4KRR0"/>
<feature type="transmembrane region" description="Helical" evidence="1">
    <location>
        <begin position="91"/>
        <end position="108"/>
    </location>
</feature>